<dbReference type="PANTHER" id="PTHR19282">
    <property type="entry name" value="TETRASPANIN"/>
    <property type="match status" value="1"/>
</dbReference>
<gene>
    <name evidence="6" type="ORF">BaRGS_00000136</name>
</gene>
<dbReference type="InterPro" id="IPR008952">
    <property type="entry name" value="Tetraspanin_EC2_sf"/>
</dbReference>
<dbReference type="Proteomes" id="UP001519460">
    <property type="component" value="Unassembled WGS sequence"/>
</dbReference>
<sequence length="267" mass="30276">MKRLRDRSAISPFYKYVLFFANFVFLPEDDSKPGSEGEEEAVIDSPHCVLAGIALTTVGTYILVLKDKKITYFVEFLFDPSCLMCLAGAVTVFAAFFGCGGALRENTLFLRIYYWVLSILLLLQKMNLYPEDVLNDAVRRYRSDVDMRNVIDNMQEFLGCCGVSNDNEGYKNWNDNEYFNCTSAKEGETVGAQCSVPHSCCKKEAGENINYQCGYGVLLKEDPSEVSDRIYTQGCLFAIKQLITDNALLICMAKTLYDQIQMQYSKW</sequence>
<dbReference type="SUPFAM" id="SSF48652">
    <property type="entry name" value="Tetraspanin"/>
    <property type="match status" value="1"/>
</dbReference>
<evidence type="ECO:0000256" key="4">
    <source>
        <dbReference type="ARBA" id="ARBA00023136"/>
    </source>
</evidence>
<dbReference type="Gene3D" id="1.10.1450.10">
    <property type="entry name" value="Tetraspanin"/>
    <property type="match status" value="1"/>
</dbReference>
<dbReference type="PANTHER" id="PTHR19282:SF431">
    <property type="entry name" value="TETRASPANIN 26A, ISOFORM B-RELATED"/>
    <property type="match status" value="1"/>
</dbReference>
<evidence type="ECO:0008006" key="8">
    <source>
        <dbReference type="Google" id="ProtNLM"/>
    </source>
</evidence>
<reference evidence="6 7" key="1">
    <citation type="journal article" date="2023" name="Sci. Data">
        <title>Genome assembly of the Korean intertidal mud-creeper Batillaria attramentaria.</title>
        <authorList>
            <person name="Patra A.K."/>
            <person name="Ho P.T."/>
            <person name="Jun S."/>
            <person name="Lee S.J."/>
            <person name="Kim Y."/>
            <person name="Won Y.J."/>
        </authorList>
    </citation>
    <scope>NUCLEOTIDE SEQUENCE [LARGE SCALE GENOMIC DNA]</scope>
    <source>
        <strain evidence="6">Wonlab-2016</strain>
    </source>
</reference>
<evidence type="ECO:0000256" key="5">
    <source>
        <dbReference type="SAM" id="Phobius"/>
    </source>
</evidence>
<evidence type="ECO:0000313" key="6">
    <source>
        <dbReference type="EMBL" id="KAK7508570.1"/>
    </source>
</evidence>
<proteinExistence type="predicted"/>
<accession>A0ABD0MAB8</accession>
<evidence type="ECO:0000256" key="2">
    <source>
        <dbReference type="ARBA" id="ARBA00022692"/>
    </source>
</evidence>
<evidence type="ECO:0000313" key="7">
    <source>
        <dbReference type="Proteomes" id="UP001519460"/>
    </source>
</evidence>
<organism evidence="6 7">
    <name type="scientific">Batillaria attramentaria</name>
    <dbReference type="NCBI Taxonomy" id="370345"/>
    <lineage>
        <taxon>Eukaryota</taxon>
        <taxon>Metazoa</taxon>
        <taxon>Spiralia</taxon>
        <taxon>Lophotrochozoa</taxon>
        <taxon>Mollusca</taxon>
        <taxon>Gastropoda</taxon>
        <taxon>Caenogastropoda</taxon>
        <taxon>Sorbeoconcha</taxon>
        <taxon>Cerithioidea</taxon>
        <taxon>Batillariidae</taxon>
        <taxon>Batillaria</taxon>
    </lineage>
</organism>
<keyword evidence="2 5" id="KW-0812">Transmembrane</keyword>
<feature type="transmembrane region" description="Helical" evidence="5">
    <location>
        <begin position="108"/>
        <end position="124"/>
    </location>
</feature>
<dbReference type="GO" id="GO:0016020">
    <property type="term" value="C:membrane"/>
    <property type="evidence" value="ECO:0007669"/>
    <property type="project" value="UniProtKB-SubCell"/>
</dbReference>
<dbReference type="AlphaFoldDB" id="A0ABD0MAB8"/>
<comment type="caution">
    <text evidence="6">The sequence shown here is derived from an EMBL/GenBank/DDBJ whole genome shotgun (WGS) entry which is preliminary data.</text>
</comment>
<protein>
    <recommendedName>
        <fullName evidence="8">Tetraspanin</fullName>
    </recommendedName>
</protein>
<dbReference type="EMBL" id="JACVVK020000001">
    <property type="protein sequence ID" value="KAK7508570.1"/>
    <property type="molecule type" value="Genomic_DNA"/>
</dbReference>
<comment type="subcellular location">
    <subcellularLocation>
        <location evidence="1">Membrane</location>
        <topology evidence="1">Multi-pass membrane protein</topology>
    </subcellularLocation>
</comment>
<feature type="transmembrane region" description="Helical" evidence="5">
    <location>
        <begin position="12"/>
        <end position="27"/>
    </location>
</feature>
<feature type="transmembrane region" description="Helical" evidence="5">
    <location>
        <begin position="76"/>
        <end position="96"/>
    </location>
</feature>
<name>A0ABD0MAB8_9CAEN</name>
<evidence type="ECO:0000256" key="3">
    <source>
        <dbReference type="ARBA" id="ARBA00022989"/>
    </source>
</evidence>
<keyword evidence="7" id="KW-1185">Reference proteome</keyword>
<keyword evidence="4 5" id="KW-0472">Membrane</keyword>
<feature type="transmembrane region" description="Helical" evidence="5">
    <location>
        <begin position="47"/>
        <end position="64"/>
    </location>
</feature>
<keyword evidence="3 5" id="KW-1133">Transmembrane helix</keyword>
<dbReference type="InterPro" id="IPR018499">
    <property type="entry name" value="Tetraspanin/Peripherin"/>
</dbReference>
<dbReference type="Pfam" id="PF00335">
    <property type="entry name" value="Tetraspanin"/>
    <property type="match status" value="1"/>
</dbReference>
<evidence type="ECO:0000256" key="1">
    <source>
        <dbReference type="ARBA" id="ARBA00004141"/>
    </source>
</evidence>